<keyword evidence="6" id="KW-0732">Signal</keyword>
<evidence type="ECO:0000313" key="8">
    <source>
        <dbReference type="EMBL" id="KAJ3489080.1"/>
    </source>
</evidence>
<feature type="region of interest" description="Disordered" evidence="5">
    <location>
        <begin position="211"/>
        <end position="238"/>
    </location>
</feature>
<dbReference type="EC" id="2.7.1.67" evidence="2"/>
<dbReference type="InterPro" id="IPR018936">
    <property type="entry name" value="PI3/4_kinase_CS"/>
</dbReference>
<evidence type="ECO:0000256" key="1">
    <source>
        <dbReference type="ARBA" id="ARBA00001686"/>
    </source>
</evidence>
<dbReference type="EMBL" id="JANAWD010000053">
    <property type="protein sequence ID" value="KAJ3489080.1"/>
    <property type="molecule type" value="Genomic_DNA"/>
</dbReference>
<dbReference type="Gene3D" id="3.30.1010.10">
    <property type="entry name" value="Phosphatidylinositol 3-kinase Catalytic Subunit, Chain A, domain 4"/>
    <property type="match status" value="1"/>
</dbReference>
<feature type="compositionally biased region" description="Low complexity" evidence="5">
    <location>
        <begin position="673"/>
        <end position="682"/>
    </location>
</feature>
<dbReference type="InterPro" id="IPR015433">
    <property type="entry name" value="PI3/4_kinase"/>
</dbReference>
<feature type="region of interest" description="Disordered" evidence="5">
    <location>
        <begin position="441"/>
        <end position="500"/>
    </location>
</feature>
<feature type="domain" description="PI3K/PI4K catalytic" evidence="7">
    <location>
        <begin position="749"/>
        <end position="1037"/>
    </location>
</feature>
<feature type="compositionally biased region" description="Polar residues" evidence="5">
    <location>
        <begin position="293"/>
        <end position="316"/>
    </location>
</feature>
<dbReference type="InterPro" id="IPR057754">
    <property type="entry name" value="PI4-kinase_beta/PIK1_cat"/>
</dbReference>
<evidence type="ECO:0000256" key="5">
    <source>
        <dbReference type="SAM" id="MobiDB-lite"/>
    </source>
</evidence>
<dbReference type="InterPro" id="IPR000403">
    <property type="entry name" value="PI3/4_kinase_cat_dom"/>
</dbReference>
<dbReference type="CDD" id="cd05168">
    <property type="entry name" value="PI4Kc_III_beta"/>
    <property type="match status" value="1"/>
</dbReference>
<dbReference type="GO" id="GO:0048015">
    <property type="term" value="P:phosphatidylinositol-mediated signaling"/>
    <property type="evidence" value="ECO:0007669"/>
    <property type="project" value="TreeGrafter"/>
</dbReference>
<comment type="caution">
    <text evidence="8">The sequence shown here is derived from an EMBL/GenBank/DDBJ whole genome shotgun (WGS) entry which is preliminary data.</text>
</comment>
<evidence type="ECO:0000256" key="6">
    <source>
        <dbReference type="SAM" id="SignalP"/>
    </source>
</evidence>
<dbReference type="Gene3D" id="1.10.1070.11">
    <property type="entry name" value="Phosphatidylinositol 3-/4-kinase, catalytic domain"/>
    <property type="match status" value="1"/>
</dbReference>
<feature type="compositionally biased region" description="Low complexity" evidence="5">
    <location>
        <begin position="579"/>
        <end position="591"/>
    </location>
</feature>
<keyword evidence="3" id="KW-0808">Transferase</keyword>
<keyword evidence="4" id="KW-0418">Kinase</keyword>
<dbReference type="GO" id="GO:0046854">
    <property type="term" value="P:phosphatidylinositol phosphate biosynthetic process"/>
    <property type="evidence" value="ECO:0007669"/>
    <property type="project" value="InterPro"/>
</dbReference>
<comment type="catalytic activity">
    <reaction evidence="1">
        <text>a 1,2-diacyl-sn-glycero-3-phospho-(1D-myo-inositol) + ATP = a 1,2-diacyl-sn-glycero-3-phospho-(1D-myo-inositol 4-phosphate) + ADP + H(+)</text>
        <dbReference type="Rhea" id="RHEA:19877"/>
        <dbReference type="ChEBI" id="CHEBI:15378"/>
        <dbReference type="ChEBI" id="CHEBI:30616"/>
        <dbReference type="ChEBI" id="CHEBI:57880"/>
        <dbReference type="ChEBI" id="CHEBI:58178"/>
        <dbReference type="ChEBI" id="CHEBI:456216"/>
        <dbReference type="EC" id="2.7.1.67"/>
    </reaction>
</comment>
<evidence type="ECO:0000313" key="9">
    <source>
        <dbReference type="Proteomes" id="UP001212997"/>
    </source>
</evidence>
<feature type="region of interest" description="Disordered" evidence="5">
    <location>
        <begin position="516"/>
        <end position="591"/>
    </location>
</feature>
<dbReference type="SMART" id="SM00146">
    <property type="entry name" value="PI3Kc"/>
    <property type="match status" value="1"/>
</dbReference>
<gene>
    <name evidence="8" type="ORF">NLI96_g2377</name>
</gene>
<dbReference type="PROSITE" id="PS50290">
    <property type="entry name" value="PI3_4_KINASE_3"/>
    <property type="match status" value="1"/>
</dbReference>
<dbReference type="InterPro" id="IPR011009">
    <property type="entry name" value="Kinase-like_dom_sf"/>
</dbReference>
<sequence length="1073" mass="119539">MSHALLLRLFLSPSFFTVHVALQYLRLYSDNIGITYYLTRRLRELDTQELREVWGFVCHLLVTRPSKSRALECFVVDISQRSTHIAMLTLWFMQASLKDLAMTRHDSDSFLICQRILHECHEIIYGDTTSATPYSSALQILKLPGTRRRKVKPLLLPSIVGMAMVISGAPGMPQLTNTVGEVAIEQGRADDQRGDIRSIERVDEVVHVTTAEPEDMHEPEEDSPEAEVTPVPKPSHEIPEIGEMTLSLSNGRTSRRQTIAAQTTPALPLHLRDIRKSRLSEDPFGQRDPPVASSISPFQSTPSLTTPRHTARTASFNAPDPLQYYDNASQMHMLRMVPKPARVSALRAELTQLNHMLPAEVCVPMWCTSSDTSRPPQGIPEAHHRIVRIPPGESVVLNSAERAPYLLLIEIIHGDLDFDPSRRGNREVLKKFIAKEDGHAGHSTYQLNHSPSHAAAHKQDSLSVPADKTDLTFGADNADSVDSPSPSGTPQYSTASPGEDEEMDLIEQLYGTDESIRSRPLDLSETIVLPPPPKNRELDMATWSLSSDPEHPTTATPEETRPSHPKPRHRNGPQSVHRSTSSKSSIKPIKTLSLDEYSERMRTAAVMLAQLNANLVREPATTIVPPGTPVPMPETPSPLRWIPGSSWLSSSSSSVPPLTANDDGRGHDPSITSSPNPNSNSPMRMKLQHAEAAAIRSRIMEEMLALEEERMERMKENRDGEGILRVGDMGGKMRTAEDEGIIRRELSKVDPSAVVFSESWAAKKSRIRQASPYGHLASWDCVSVIVKTGGDLRQEQLAVQLIQEFENIWREENCPCWVRYFRILITGNNSGLVETITDAVSIHSIKKAEYARRIAEGRFDHVTLFDHFTSTYGDPSSAKFVRAQRNFAKSLAGYSVVTYLLQIKDRHNGNILIDRDGHLIHIDFGFMLSNTPGNIGFEAAPFKLPVEYIAVLGGIEGPAFLEFKRLFKDGFEAARKHCDRIITLVELMQKDSTLPCFAALGEQTAAQLRERFQQGLTQSAVEEHVQRLIDTSLGSNWTRLYDSVGLNSTLAQGVSADIVMIPPQYQYYSQSIL</sequence>
<accession>A0AAD5V8U3</accession>
<dbReference type="GO" id="GO:0016020">
    <property type="term" value="C:membrane"/>
    <property type="evidence" value="ECO:0007669"/>
    <property type="project" value="TreeGrafter"/>
</dbReference>
<feature type="region of interest" description="Disordered" evidence="5">
    <location>
        <begin position="643"/>
        <end position="683"/>
    </location>
</feature>
<feature type="chain" id="PRO_5042201189" description="1-phosphatidylinositol 4-kinase" evidence="6">
    <location>
        <begin position="22"/>
        <end position="1073"/>
    </location>
</feature>
<dbReference type="AlphaFoldDB" id="A0AAD5V8U3"/>
<dbReference type="InterPro" id="IPR036940">
    <property type="entry name" value="PI3/4_kinase_cat_sf"/>
</dbReference>
<feature type="region of interest" description="Disordered" evidence="5">
    <location>
        <begin position="280"/>
        <end position="317"/>
    </location>
</feature>
<proteinExistence type="predicted"/>
<name>A0AAD5V8U3_9APHY</name>
<organism evidence="8 9">
    <name type="scientific">Meripilus lineatus</name>
    <dbReference type="NCBI Taxonomy" id="2056292"/>
    <lineage>
        <taxon>Eukaryota</taxon>
        <taxon>Fungi</taxon>
        <taxon>Dikarya</taxon>
        <taxon>Basidiomycota</taxon>
        <taxon>Agaricomycotina</taxon>
        <taxon>Agaricomycetes</taxon>
        <taxon>Polyporales</taxon>
        <taxon>Meripilaceae</taxon>
        <taxon>Meripilus</taxon>
    </lineage>
</organism>
<dbReference type="SUPFAM" id="SSF56112">
    <property type="entry name" value="Protein kinase-like (PK-like)"/>
    <property type="match status" value="1"/>
</dbReference>
<dbReference type="PANTHER" id="PTHR10048">
    <property type="entry name" value="PHOSPHATIDYLINOSITOL KINASE"/>
    <property type="match status" value="1"/>
</dbReference>
<keyword evidence="9" id="KW-1185">Reference proteome</keyword>
<evidence type="ECO:0000256" key="4">
    <source>
        <dbReference type="ARBA" id="ARBA00022777"/>
    </source>
</evidence>
<evidence type="ECO:0000256" key="3">
    <source>
        <dbReference type="ARBA" id="ARBA00022679"/>
    </source>
</evidence>
<dbReference type="Pfam" id="PF00454">
    <property type="entry name" value="PI3_PI4_kinase"/>
    <property type="match status" value="1"/>
</dbReference>
<feature type="compositionally biased region" description="Low complexity" evidence="5">
    <location>
        <begin position="645"/>
        <end position="654"/>
    </location>
</feature>
<dbReference type="PANTHER" id="PTHR10048:SF22">
    <property type="entry name" value="PHOSPHATIDYLINOSITOL 4-KINASE BETA"/>
    <property type="match status" value="1"/>
</dbReference>
<evidence type="ECO:0000259" key="7">
    <source>
        <dbReference type="PROSITE" id="PS50290"/>
    </source>
</evidence>
<dbReference type="GO" id="GO:0005737">
    <property type="term" value="C:cytoplasm"/>
    <property type="evidence" value="ECO:0007669"/>
    <property type="project" value="TreeGrafter"/>
</dbReference>
<dbReference type="Proteomes" id="UP001212997">
    <property type="component" value="Unassembled WGS sequence"/>
</dbReference>
<dbReference type="GO" id="GO:0004430">
    <property type="term" value="F:1-phosphatidylinositol 4-kinase activity"/>
    <property type="evidence" value="ECO:0007669"/>
    <property type="project" value="UniProtKB-EC"/>
</dbReference>
<feature type="compositionally biased region" description="Acidic residues" evidence="5">
    <location>
        <begin position="212"/>
        <end position="225"/>
    </location>
</feature>
<dbReference type="FunFam" id="1.10.1070.11:FF:000016">
    <property type="entry name" value="PIK1p Phosphatidylinositol 4-kinase"/>
    <property type="match status" value="1"/>
</dbReference>
<feature type="compositionally biased region" description="Polar residues" evidence="5">
    <location>
        <begin position="480"/>
        <end position="496"/>
    </location>
</feature>
<protein>
    <recommendedName>
        <fullName evidence="2">1-phosphatidylinositol 4-kinase</fullName>
        <ecNumber evidence="2">2.7.1.67</ecNumber>
    </recommendedName>
</protein>
<feature type="signal peptide" evidence="6">
    <location>
        <begin position="1"/>
        <end position="21"/>
    </location>
</feature>
<reference evidence="8" key="1">
    <citation type="submission" date="2022-07" db="EMBL/GenBank/DDBJ databases">
        <title>Genome Sequence of Physisporinus lineatus.</title>
        <authorList>
            <person name="Buettner E."/>
        </authorList>
    </citation>
    <scope>NUCLEOTIDE SEQUENCE</scope>
    <source>
        <strain evidence="8">VT162</strain>
    </source>
</reference>
<evidence type="ECO:0000256" key="2">
    <source>
        <dbReference type="ARBA" id="ARBA00012169"/>
    </source>
</evidence>
<dbReference type="PROSITE" id="PS00916">
    <property type="entry name" value="PI3_4_KINASE_2"/>
    <property type="match status" value="1"/>
</dbReference>